<dbReference type="InterPro" id="IPR015424">
    <property type="entry name" value="PyrdxlP-dep_Trfase"/>
</dbReference>
<dbReference type="InterPro" id="IPR001917">
    <property type="entry name" value="Aminotrans_II_pyridoxalP_BS"/>
</dbReference>
<dbReference type="InterPro" id="IPR050087">
    <property type="entry name" value="AON_synthase_class-II"/>
</dbReference>
<dbReference type="PANTHER" id="PTHR13693">
    <property type="entry name" value="CLASS II AMINOTRANSFERASE/8-AMINO-7-OXONONANOATE SYNTHASE"/>
    <property type="match status" value="1"/>
</dbReference>
<keyword evidence="7" id="KW-0093">Biotin biosynthesis</keyword>
<dbReference type="EC" id="2.3.1.47" evidence="5"/>
<evidence type="ECO:0000256" key="2">
    <source>
        <dbReference type="ARBA" id="ARBA00004746"/>
    </source>
</evidence>
<keyword evidence="8 12" id="KW-0663">Pyridoxal phosphate</keyword>
<evidence type="ECO:0000256" key="8">
    <source>
        <dbReference type="ARBA" id="ARBA00022898"/>
    </source>
</evidence>
<feature type="domain" description="Aminotransferase class I/classII large" evidence="13">
    <location>
        <begin position="39"/>
        <end position="430"/>
    </location>
</feature>
<dbReference type="InterPro" id="IPR004839">
    <property type="entry name" value="Aminotransferase_I/II_large"/>
</dbReference>
<evidence type="ECO:0000313" key="14">
    <source>
        <dbReference type="EMBL" id="AMJ78072.1"/>
    </source>
</evidence>
<comment type="pathway">
    <text evidence="2">Cofactor biosynthesis; biotin biosynthesis.</text>
</comment>
<name>A0AAC8XIS4_9ALTE</name>
<dbReference type="GO" id="GO:0008710">
    <property type="term" value="F:8-amino-7-oxononanoate synthase activity"/>
    <property type="evidence" value="ECO:0007669"/>
    <property type="project" value="UniProtKB-EC"/>
</dbReference>
<accession>A0AAC8XIS4</accession>
<dbReference type="InterPro" id="IPR015421">
    <property type="entry name" value="PyrdxlP-dep_Trfase_major"/>
</dbReference>
<gene>
    <name evidence="14" type="ORF">AV942_07030</name>
</gene>
<evidence type="ECO:0000256" key="9">
    <source>
        <dbReference type="ARBA" id="ARBA00032610"/>
    </source>
</evidence>
<evidence type="ECO:0000256" key="3">
    <source>
        <dbReference type="ARBA" id="ARBA00010008"/>
    </source>
</evidence>
<dbReference type="Gene3D" id="3.40.640.10">
    <property type="entry name" value="Type I PLP-dependent aspartate aminotransferase-like (Major domain)"/>
    <property type="match status" value="1"/>
</dbReference>
<evidence type="ECO:0000259" key="13">
    <source>
        <dbReference type="Pfam" id="PF00155"/>
    </source>
</evidence>
<dbReference type="PROSITE" id="PS00599">
    <property type="entry name" value="AA_TRANSFER_CLASS_2"/>
    <property type="match status" value="1"/>
</dbReference>
<comment type="similarity">
    <text evidence="3">Belongs to the class-II pyridoxal-phosphate-dependent aminotransferase family. BioF subfamily.</text>
</comment>
<organism evidence="14 15">
    <name type="scientific">Alteromonas mediterranea</name>
    <dbReference type="NCBI Taxonomy" id="314275"/>
    <lineage>
        <taxon>Bacteria</taxon>
        <taxon>Pseudomonadati</taxon>
        <taxon>Pseudomonadota</taxon>
        <taxon>Gammaproteobacteria</taxon>
        <taxon>Alteromonadales</taxon>
        <taxon>Alteromonadaceae</taxon>
        <taxon>Alteromonas/Salinimonas group</taxon>
        <taxon>Alteromonas</taxon>
    </lineage>
</organism>
<dbReference type="Proteomes" id="UP000061468">
    <property type="component" value="Chromosome"/>
</dbReference>
<dbReference type="SUPFAM" id="SSF53383">
    <property type="entry name" value="PLP-dependent transferases"/>
    <property type="match status" value="1"/>
</dbReference>
<dbReference type="RefSeq" id="WP_015066738.1">
    <property type="nucleotide sequence ID" value="NZ_CAXGIV010000037.1"/>
</dbReference>
<comment type="cofactor">
    <cofactor evidence="1 12">
        <name>pyridoxal 5'-phosphate</name>
        <dbReference type="ChEBI" id="CHEBI:597326"/>
    </cofactor>
</comment>
<protein>
    <recommendedName>
        <fullName evidence="5">8-amino-7-oxononanoate synthase</fullName>
        <ecNumber evidence="5">2.3.1.47</ecNumber>
    </recommendedName>
    <alternativeName>
        <fullName evidence="9">7-keto-8-amino-pelargonic acid synthase</fullName>
    </alternativeName>
    <alternativeName>
        <fullName evidence="10">8-amino-7-ketopelargonate synthase</fullName>
    </alternativeName>
</protein>
<dbReference type="GO" id="GO:0009102">
    <property type="term" value="P:biotin biosynthetic process"/>
    <property type="evidence" value="ECO:0007669"/>
    <property type="project" value="UniProtKB-KW"/>
</dbReference>
<evidence type="ECO:0000256" key="5">
    <source>
        <dbReference type="ARBA" id="ARBA00013187"/>
    </source>
</evidence>
<keyword evidence="6" id="KW-0808">Transferase</keyword>
<dbReference type="CDD" id="cd06454">
    <property type="entry name" value="KBL_like"/>
    <property type="match status" value="1"/>
</dbReference>
<proteinExistence type="inferred from homology"/>
<evidence type="ECO:0000256" key="6">
    <source>
        <dbReference type="ARBA" id="ARBA00022679"/>
    </source>
</evidence>
<comment type="catalytic activity">
    <reaction evidence="11">
        <text>6-carboxyhexanoyl-[ACP] + L-alanine + H(+) = (8S)-8-amino-7-oxononanoate + holo-[ACP] + CO2</text>
        <dbReference type="Rhea" id="RHEA:42288"/>
        <dbReference type="Rhea" id="RHEA-COMP:9685"/>
        <dbReference type="Rhea" id="RHEA-COMP:9955"/>
        <dbReference type="ChEBI" id="CHEBI:15378"/>
        <dbReference type="ChEBI" id="CHEBI:16526"/>
        <dbReference type="ChEBI" id="CHEBI:57972"/>
        <dbReference type="ChEBI" id="CHEBI:64479"/>
        <dbReference type="ChEBI" id="CHEBI:78846"/>
        <dbReference type="ChEBI" id="CHEBI:149468"/>
        <dbReference type="EC" id="2.3.1.47"/>
    </reaction>
</comment>
<dbReference type="GO" id="GO:0030170">
    <property type="term" value="F:pyridoxal phosphate binding"/>
    <property type="evidence" value="ECO:0007669"/>
    <property type="project" value="InterPro"/>
</dbReference>
<sequence>MAFNWLEDSLSARAQQGLLRQRYCQQYEKDSIICINNEHYLNFSSNDYLGMRQHEGVLQSWVEGLAQFGGGSGASPLVTGHTQAHLALEAYIADGLNREAALLFNSGFAANQALCMALFPHLSPSPKAVINGHIVADKLMHASFLEGAQCVSERAKLRRFKHNDLSHLESVLSTVCHKPGPIESKNEGADSAASANVLSTQQDILIASEGVFSMDGDVAPCKDMAEIAAKYNAWFMLDDAHGMGVLGDNGFGTVEALNLSQQQVPVVMGTFGKAVGTAGAFIAGSQTLIDYLVNFSKHYVYSTAMPPAQAVATLYSLTHIASDTARRQTLNNNIAYFRESFHKRFGQTLKVGAKNASSSEIALGSSQSAIQPIMVGSPERAVALSEGLKQRGIWATAIRQPTVPKNQDRLRITLTANHTTQDINVLLDAFELSLNSLALSGLAAERTEESTVSTVSDPDSVNKNEM</sequence>
<comment type="subunit">
    <text evidence="4">Homodimer.</text>
</comment>
<dbReference type="Pfam" id="PF00155">
    <property type="entry name" value="Aminotran_1_2"/>
    <property type="match status" value="1"/>
</dbReference>
<dbReference type="AlphaFoldDB" id="A0AAC8XIS4"/>
<dbReference type="Gene3D" id="3.90.1150.10">
    <property type="entry name" value="Aspartate Aminotransferase, domain 1"/>
    <property type="match status" value="1"/>
</dbReference>
<evidence type="ECO:0000256" key="4">
    <source>
        <dbReference type="ARBA" id="ARBA00011738"/>
    </source>
</evidence>
<evidence type="ECO:0000256" key="7">
    <source>
        <dbReference type="ARBA" id="ARBA00022756"/>
    </source>
</evidence>
<dbReference type="InterPro" id="IPR015422">
    <property type="entry name" value="PyrdxlP-dep_Trfase_small"/>
</dbReference>
<dbReference type="PANTHER" id="PTHR13693:SF100">
    <property type="entry name" value="8-AMINO-7-OXONONANOATE SYNTHASE"/>
    <property type="match status" value="1"/>
</dbReference>
<dbReference type="EMBL" id="CP013928">
    <property type="protein sequence ID" value="AMJ78072.1"/>
    <property type="molecule type" value="Genomic_DNA"/>
</dbReference>
<evidence type="ECO:0000256" key="12">
    <source>
        <dbReference type="RuleBase" id="RU003693"/>
    </source>
</evidence>
<evidence type="ECO:0000313" key="15">
    <source>
        <dbReference type="Proteomes" id="UP000061468"/>
    </source>
</evidence>
<evidence type="ECO:0000256" key="1">
    <source>
        <dbReference type="ARBA" id="ARBA00001933"/>
    </source>
</evidence>
<evidence type="ECO:0000256" key="10">
    <source>
        <dbReference type="ARBA" id="ARBA00033381"/>
    </source>
</evidence>
<reference evidence="14 15" key="1">
    <citation type="submission" date="2015-12" db="EMBL/GenBank/DDBJ databases">
        <title>Intraspecies pangenome expansion in the marine bacterium Alteromonas.</title>
        <authorList>
            <person name="Lopez-Perez M."/>
            <person name="Rodriguez-Valera F."/>
        </authorList>
    </citation>
    <scope>NUCLEOTIDE SEQUENCE [LARGE SCALE GENOMIC DNA]</scope>
    <source>
        <strain evidence="14 15">UM8</strain>
    </source>
</reference>
<evidence type="ECO:0000256" key="11">
    <source>
        <dbReference type="ARBA" id="ARBA00047715"/>
    </source>
</evidence>